<evidence type="ECO:0000313" key="5">
    <source>
        <dbReference type="EMBL" id="MFC5570641.1"/>
    </source>
</evidence>
<reference evidence="6" key="1">
    <citation type="journal article" date="2019" name="Int. J. Syst. Evol. Microbiol.">
        <title>The Global Catalogue of Microorganisms (GCM) 10K type strain sequencing project: providing services to taxonomists for standard genome sequencing and annotation.</title>
        <authorList>
            <consortium name="The Broad Institute Genomics Platform"/>
            <consortium name="The Broad Institute Genome Sequencing Center for Infectious Disease"/>
            <person name="Wu L."/>
            <person name="Ma J."/>
        </authorList>
    </citation>
    <scope>NUCLEOTIDE SEQUENCE [LARGE SCALE GENOMIC DNA]</scope>
    <source>
        <strain evidence="6">KACC 11407</strain>
    </source>
</reference>
<dbReference type="InterPro" id="IPR052355">
    <property type="entry name" value="CENP-V-like"/>
</dbReference>
<dbReference type="RefSeq" id="WP_386755079.1">
    <property type="nucleotide sequence ID" value="NZ_JBHSNM010000003.1"/>
</dbReference>
<comment type="similarity">
    <text evidence="1">Belongs to the Gfa family.</text>
</comment>
<comment type="caution">
    <text evidence="5">The sequence shown here is derived from an EMBL/GenBank/DDBJ whole genome shotgun (WGS) entry which is preliminary data.</text>
</comment>
<gene>
    <name evidence="5" type="ORF">ACFPN1_11275</name>
</gene>
<organism evidence="5 6">
    <name type="scientific">Lysobacter yangpyeongensis</name>
    <dbReference type="NCBI Taxonomy" id="346182"/>
    <lineage>
        <taxon>Bacteria</taxon>
        <taxon>Pseudomonadati</taxon>
        <taxon>Pseudomonadota</taxon>
        <taxon>Gammaproteobacteria</taxon>
        <taxon>Lysobacterales</taxon>
        <taxon>Lysobacteraceae</taxon>
        <taxon>Lysobacter</taxon>
    </lineage>
</organism>
<dbReference type="SUPFAM" id="SSF51316">
    <property type="entry name" value="Mss4-like"/>
    <property type="match status" value="1"/>
</dbReference>
<dbReference type="InterPro" id="IPR006913">
    <property type="entry name" value="CENP-V/GFA"/>
</dbReference>
<dbReference type="EMBL" id="JBHSNM010000003">
    <property type="protein sequence ID" value="MFC5570641.1"/>
    <property type="molecule type" value="Genomic_DNA"/>
</dbReference>
<keyword evidence="2" id="KW-0479">Metal-binding</keyword>
<dbReference type="PROSITE" id="PS51891">
    <property type="entry name" value="CENP_V_GFA"/>
    <property type="match status" value="1"/>
</dbReference>
<evidence type="ECO:0000256" key="3">
    <source>
        <dbReference type="ARBA" id="ARBA00022833"/>
    </source>
</evidence>
<proteinExistence type="inferred from homology"/>
<evidence type="ECO:0000256" key="2">
    <source>
        <dbReference type="ARBA" id="ARBA00022723"/>
    </source>
</evidence>
<evidence type="ECO:0000313" key="6">
    <source>
        <dbReference type="Proteomes" id="UP001596036"/>
    </source>
</evidence>
<dbReference type="Proteomes" id="UP001596036">
    <property type="component" value="Unassembled WGS sequence"/>
</dbReference>
<keyword evidence="6" id="KW-1185">Reference proteome</keyword>
<keyword evidence="3" id="KW-0862">Zinc</keyword>
<dbReference type="InterPro" id="IPR011057">
    <property type="entry name" value="Mss4-like_sf"/>
</dbReference>
<dbReference type="Gene3D" id="2.170.150.70">
    <property type="match status" value="1"/>
</dbReference>
<protein>
    <submittedName>
        <fullName evidence="5">GFA family protein</fullName>
    </submittedName>
</protein>
<evidence type="ECO:0000256" key="1">
    <source>
        <dbReference type="ARBA" id="ARBA00005495"/>
    </source>
</evidence>
<feature type="domain" description="CENP-V/GFA" evidence="4">
    <location>
        <begin position="6"/>
        <end position="121"/>
    </location>
</feature>
<dbReference type="Pfam" id="PF04828">
    <property type="entry name" value="GFA"/>
    <property type="match status" value="1"/>
</dbReference>
<dbReference type="PANTHER" id="PTHR28620:SF1">
    <property type="entry name" value="CENP-V_GFA DOMAIN-CONTAINING PROTEIN"/>
    <property type="match status" value="1"/>
</dbReference>
<dbReference type="PANTHER" id="PTHR28620">
    <property type="entry name" value="CENTROMERE PROTEIN V"/>
    <property type="match status" value="1"/>
</dbReference>
<sequence>MKAFRHEGGCHCGATRWTLETSQALDAFAPRACDCDFCTRHRAAWVSDPLGRLRIAANGSVRRYRQGSVQADFLFCGTCGVLVAVTCTGEDGAPRGAVNGNSFDLRDRLGAEVVASPQKLEPGAKLARWTQLWTPMTSDADWT</sequence>
<accession>A0ABW0SPN6</accession>
<name>A0ABW0SPN6_9GAMM</name>
<evidence type="ECO:0000259" key="4">
    <source>
        <dbReference type="PROSITE" id="PS51891"/>
    </source>
</evidence>